<reference evidence="3" key="1">
    <citation type="submission" date="2018-05" db="EMBL/GenBank/DDBJ databases">
        <authorList>
            <person name="Lanie J.A."/>
            <person name="Ng W.-L."/>
            <person name="Kazmierczak K.M."/>
            <person name="Andrzejewski T.M."/>
            <person name="Davidsen T.M."/>
            <person name="Wayne K.J."/>
            <person name="Tettelin H."/>
            <person name="Glass J.I."/>
            <person name="Rusch D."/>
            <person name="Podicherti R."/>
            <person name="Tsui H.-C.T."/>
            <person name="Winkler M.E."/>
        </authorList>
    </citation>
    <scope>NUCLEOTIDE SEQUENCE</scope>
</reference>
<evidence type="ECO:0000259" key="2">
    <source>
        <dbReference type="Pfam" id="PF07498"/>
    </source>
</evidence>
<dbReference type="InterPro" id="IPR011112">
    <property type="entry name" value="Rho-like_N"/>
</dbReference>
<feature type="compositionally biased region" description="Acidic residues" evidence="1">
    <location>
        <begin position="183"/>
        <end position="194"/>
    </location>
</feature>
<protein>
    <recommendedName>
        <fullName evidence="2">Rho termination factor-like N-terminal domain-containing protein</fullName>
    </recommendedName>
</protein>
<evidence type="ECO:0000256" key="1">
    <source>
        <dbReference type="SAM" id="MobiDB-lite"/>
    </source>
</evidence>
<dbReference type="AlphaFoldDB" id="A0A381UH30"/>
<feature type="compositionally biased region" description="Acidic residues" evidence="1">
    <location>
        <begin position="141"/>
        <end position="152"/>
    </location>
</feature>
<proteinExistence type="predicted"/>
<dbReference type="Pfam" id="PF07498">
    <property type="entry name" value="Rho_N"/>
    <property type="match status" value="1"/>
</dbReference>
<organism evidence="3">
    <name type="scientific">marine metagenome</name>
    <dbReference type="NCBI Taxonomy" id="408172"/>
    <lineage>
        <taxon>unclassified sequences</taxon>
        <taxon>metagenomes</taxon>
        <taxon>ecological metagenomes</taxon>
    </lineage>
</organism>
<evidence type="ECO:0000313" key="3">
    <source>
        <dbReference type="EMBL" id="SVA26958.1"/>
    </source>
</evidence>
<feature type="domain" description="Rho termination factor-like N-terminal" evidence="2">
    <location>
        <begin position="197"/>
        <end position="227"/>
    </location>
</feature>
<dbReference type="EMBL" id="UINC01006342">
    <property type="protein sequence ID" value="SVA26958.1"/>
    <property type="molecule type" value="Genomic_DNA"/>
</dbReference>
<sequence>MARTKQTTREYTQIARIERLEQENVLLNQKVEELTQKFEESMRFIQTLKIMYEMQHPENVSLASTIVDDDEQYTEPEDDLSLDLTMENEIEEKKEIMNQTYNDLDLLSDNEEVEDEEINLLQNQIAVMNLDSELIINENDDEKDDEKEEADSDIPAPPSPTPIQNEAPLPTNLSTSPLPEPMNAEEEEEVAEEEVNYKKMKVGELKKLCKTKGIKGYSKLKKKQLIELLSQ</sequence>
<feature type="compositionally biased region" description="Low complexity" evidence="1">
    <location>
        <begin position="168"/>
        <end position="177"/>
    </location>
</feature>
<feature type="region of interest" description="Disordered" evidence="1">
    <location>
        <begin position="141"/>
        <end position="195"/>
    </location>
</feature>
<gene>
    <name evidence="3" type="ORF">METZ01_LOCUS79812</name>
</gene>
<name>A0A381UH30_9ZZZZ</name>
<accession>A0A381UH30</accession>
<dbReference type="GO" id="GO:0006353">
    <property type="term" value="P:DNA-templated transcription termination"/>
    <property type="evidence" value="ECO:0007669"/>
    <property type="project" value="InterPro"/>
</dbReference>